<accession>A0ABW4PQJ5</accession>
<dbReference type="CDD" id="cd07043">
    <property type="entry name" value="STAS_anti-anti-sigma_factors"/>
    <property type="match status" value="1"/>
</dbReference>
<dbReference type="NCBIfam" id="TIGR00377">
    <property type="entry name" value="ant_ant_sig"/>
    <property type="match status" value="1"/>
</dbReference>
<name>A0ABW4PQJ5_9ACTN</name>
<evidence type="ECO:0000256" key="1">
    <source>
        <dbReference type="ARBA" id="ARBA00009013"/>
    </source>
</evidence>
<organism evidence="4 5">
    <name type="scientific">Streptomyces desertarenae</name>
    <dbReference type="NCBI Taxonomy" id="2666184"/>
    <lineage>
        <taxon>Bacteria</taxon>
        <taxon>Bacillati</taxon>
        <taxon>Actinomycetota</taxon>
        <taxon>Actinomycetes</taxon>
        <taxon>Kitasatosporales</taxon>
        <taxon>Streptomycetaceae</taxon>
        <taxon>Streptomyces</taxon>
    </lineage>
</organism>
<keyword evidence="5" id="KW-1185">Reference proteome</keyword>
<comment type="similarity">
    <text evidence="1 2">Belongs to the anti-sigma-factor antagonist family.</text>
</comment>
<evidence type="ECO:0000313" key="4">
    <source>
        <dbReference type="EMBL" id="MFD1832270.1"/>
    </source>
</evidence>
<protein>
    <recommendedName>
        <fullName evidence="2">Anti-sigma factor antagonist</fullName>
    </recommendedName>
</protein>
<dbReference type="EMBL" id="JBHUFU010000014">
    <property type="protein sequence ID" value="MFD1832270.1"/>
    <property type="molecule type" value="Genomic_DNA"/>
</dbReference>
<dbReference type="Pfam" id="PF01740">
    <property type="entry name" value="STAS"/>
    <property type="match status" value="1"/>
</dbReference>
<feature type="domain" description="STAS" evidence="3">
    <location>
        <begin position="19"/>
        <end position="118"/>
    </location>
</feature>
<dbReference type="Gene3D" id="3.30.750.24">
    <property type="entry name" value="STAS domain"/>
    <property type="match status" value="1"/>
</dbReference>
<dbReference type="RefSeq" id="WP_380903022.1">
    <property type="nucleotide sequence ID" value="NZ_JBHUFU010000014.1"/>
</dbReference>
<dbReference type="PANTHER" id="PTHR33495:SF2">
    <property type="entry name" value="ANTI-SIGMA FACTOR ANTAGONIST TM_1081-RELATED"/>
    <property type="match status" value="1"/>
</dbReference>
<evidence type="ECO:0000313" key="5">
    <source>
        <dbReference type="Proteomes" id="UP001597365"/>
    </source>
</evidence>
<comment type="caution">
    <text evidence="4">The sequence shown here is derived from an EMBL/GenBank/DDBJ whole genome shotgun (WGS) entry which is preliminary data.</text>
</comment>
<dbReference type="Proteomes" id="UP001597365">
    <property type="component" value="Unassembled WGS sequence"/>
</dbReference>
<dbReference type="InterPro" id="IPR002645">
    <property type="entry name" value="STAS_dom"/>
</dbReference>
<dbReference type="InterPro" id="IPR003658">
    <property type="entry name" value="Anti-sigma_ant"/>
</dbReference>
<sequence length="127" mass="13026">MTDVTDDLRLSIEHVHGPLAVAAVTGDLDLHTSPVLRARALEVVQQGHPRLILDLTDVGFCDSTGLSVLIGIWHTANDAGGSLTLAGVPSRLTRMLAVTGVDALLPSYPTVSDALAAHTAGPAASTG</sequence>
<evidence type="ECO:0000256" key="2">
    <source>
        <dbReference type="RuleBase" id="RU003749"/>
    </source>
</evidence>
<gene>
    <name evidence="4" type="ORF">ACFSJS_21855</name>
</gene>
<dbReference type="PROSITE" id="PS50801">
    <property type="entry name" value="STAS"/>
    <property type="match status" value="1"/>
</dbReference>
<dbReference type="SUPFAM" id="SSF52091">
    <property type="entry name" value="SpoIIaa-like"/>
    <property type="match status" value="1"/>
</dbReference>
<proteinExistence type="inferred from homology"/>
<dbReference type="PANTHER" id="PTHR33495">
    <property type="entry name" value="ANTI-SIGMA FACTOR ANTAGONIST TM_1081-RELATED-RELATED"/>
    <property type="match status" value="1"/>
</dbReference>
<dbReference type="InterPro" id="IPR036513">
    <property type="entry name" value="STAS_dom_sf"/>
</dbReference>
<evidence type="ECO:0000259" key="3">
    <source>
        <dbReference type="PROSITE" id="PS50801"/>
    </source>
</evidence>
<reference evidence="5" key="1">
    <citation type="journal article" date="2019" name="Int. J. Syst. Evol. Microbiol.">
        <title>The Global Catalogue of Microorganisms (GCM) 10K type strain sequencing project: providing services to taxonomists for standard genome sequencing and annotation.</title>
        <authorList>
            <consortium name="The Broad Institute Genomics Platform"/>
            <consortium name="The Broad Institute Genome Sequencing Center for Infectious Disease"/>
            <person name="Wu L."/>
            <person name="Ma J."/>
        </authorList>
    </citation>
    <scope>NUCLEOTIDE SEQUENCE [LARGE SCALE GENOMIC DNA]</scope>
    <source>
        <strain evidence="5">CGMCC 4.7455</strain>
    </source>
</reference>